<dbReference type="RefSeq" id="WP_353894366.1">
    <property type="nucleotide sequence ID" value="NZ_CP159485.1"/>
</dbReference>
<keyword evidence="2" id="KW-0732">Signal</keyword>
<dbReference type="NCBIfam" id="NF038402">
    <property type="entry name" value="TroA_like"/>
    <property type="match status" value="1"/>
</dbReference>
<dbReference type="CDD" id="cd01144">
    <property type="entry name" value="BtuF"/>
    <property type="match status" value="1"/>
</dbReference>
<dbReference type="InterPro" id="IPR002491">
    <property type="entry name" value="ABC_transptr_periplasmic_BD"/>
</dbReference>
<dbReference type="InterPro" id="IPR050902">
    <property type="entry name" value="ABC_Transporter_SBP"/>
</dbReference>
<dbReference type="EMBL" id="CP159485">
    <property type="protein sequence ID" value="XCI29819.1"/>
    <property type="molecule type" value="Genomic_DNA"/>
</dbReference>
<evidence type="ECO:0000313" key="4">
    <source>
        <dbReference type="EMBL" id="XCI29819.1"/>
    </source>
</evidence>
<evidence type="ECO:0000256" key="2">
    <source>
        <dbReference type="ARBA" id="ARBA00022729"/>
    </source>
</evidence>
<dbReference type="PANTHER" id="PTHR30535:SF34">
    <property type="entry name" value="MOLYBDATE-BINDING PROTEIN MOLA"/>
    <property type="match status" value="1"/>
</dbReference>
<accession>A0AAU8HWT9</accession>
<name>A0AAU8HWT9_9FIRM</name>
<organism evidence="4">
    <name type="scientific">Proteinivorax hydrogeniformans</name>
    <dbReference type="NCBI Taxonomy" id="1826727"/>
    <lineage>
        <taxon>Bacteria</taxon>
        <taxon>Bacillati</taxon>
        <taxon>Bacillota</taxon>
        <taxon>Clostridia</taxon>
        <taxon>Eubacteriales</taxon>
        <taxon>Proteinivoracaceae</taxon>
        <taxon>Proteinivorax</taxon>
    </lineage>
</organism>
<comment type="similarity">
    <text evidence="1">Belongs to the bacterial solute-binding protein 8 family.</text>
</comment>
<sequence length="284" mass="31892">MKKVLFICVIMVLVTTGCFDSQQAKEPSVVIDDAGREIQVSEVERIVSLAPSNTEIIAELDQQDKLVGITDFCNYPEDVMEIPSVGNAFEVNYEKILSLNPDLVVTMGEQDEIVQRLEEMDIPVMVVHPTTISEVFEGIEKVAKVLQVEDKGEQVISTLQTEKQEILAEVKQSDKSVFVLLDSTALYTVGSKTFYDEIIQHVGAKNVGDSREGYWEMSQEKLLETDPDIILYSWPPEDDIKNLPAWSEVTAVKEGNTYQIDDDTTSRPGPRIIQGLRQLHEIIN</sequence>
<dbReference type="GO" id="GO:0071281">
    <property type="term" value="P:cellular response to iron ion"/>
    <property type="evidence" value="ECO:0007669"/>
    <property type="project" value="TreeGrafter"/>
</dbReference>
<dbReference type="Gene3D" id="3.40.50.1980">
    <property type="entry name" value="Nitrogenase molybdenum iron protein domain"/>
    <property type="match status" value="2"/>
</dbReference>
<dbReference type="InterPro" id="IPR054828">
    <property type="entry name" value="Vit_B12_bind_prot"/>
</dbReference>
<reference evidence="4" key="1">
    <citation type="journal article" date="2018" name="Antonie Van Leeuwenhoek">
        <title>Proteinivorax hydrogeniformans sp. nov., an anaerobic, haloalkaliphilic bacterium fermenting proteinaceous compounds with high hydrogen production.</title>
        <authorList>
            <person name="Boltyanskaya Y."/>
            <person name="Detkova E."/>
            <person name="Pimenov N."/>
            <person name="Kevbrin V."/>
        </authorList>
    </citation>
    <scope>NUCLEOTIDE SEQUENCE</scope>
    <source>
        <strain evidence="4">Z-710</strain>
    </source>
</reference>
<dbReference type="PANTHER" id="PTHR30535">
    <property type="entry name" value="VITAMIN B12-BINDING PROTEIN"/>
    <property type="match status" value="1"/>
</dbReference>
<reference evidence="4" key="2">
    <citation type="submission" date="2024-06" db="EMBL/GenBank/DDBJ databases">
        <authorList>
            <person name="Petrova K.O."/>
            <person name="Toshchakov S.V."/>
            <person name="Boltjanskaja Y.V."/>
            <person name="Kevbrin V.V."/>
        </authorList>
    </citation>
    <scope>NUCLEOTIDE SEQUENCE</scope>
    <source>
        <strain evidence="4">Z-710</strain>
    </source>
</reference>
<dbReference type="PROSITE" id="PS51257">
    <property type="entry name" value="PROKAR_LIPOPROTEIN"/>
    <property type="match status" value="1"/>
</dbReference>
<dbReference type="Pfam" id="PF01497">
    <property type="entry name" value="Peripla_BP_2"/>
    <property type="match status" value="1"/>
</dbReference>
<evidence type="ECO:0000256" key="1">
    <source>
        <dbReference type="ARBA" id="ARBA00008814"/>
    </source>
</evidence>
<evidence type="ECO:0000259" key="3">
    <source>
        <dbReference type="PROSITE" id="PS50983"/>
    </source>
</evidence>
<feature type="domain" description="Fe/B12 periplasmic-binding" evidence="3">
    <location>
        <begin position="45"/>
        <end position="284"/>
    </location>
</feature>
<proteinExistence type="inferred from homology"/>
<gene>
    <name evidence="4" type="ORF">PRVXH_001163</name>
</gene>
<protein>
    <submittedName>
        <fullName evidence="4">Cobalamin-binding protein</fullName>
    </submittedName>
</protein>
<dbReference type="PROSITE" id="PS50983">
    <property type="entry name" value="FE_B12_PBP"/>
    <property type="match status" value="1"/>
</dbReference>
<dbReference type="SUPFAM" id="SSF53807">
    <property type="entry name" value="Helical backbone' metal receptor"/>
    <property type="match status" value="1"/>
</dbReference>
<dbReference type="AlphaFoldDB" id="A0AAU8HWT9"/>